<reference evidence="1" key="2">
    <citation type="submission" date="2023-06" db="EMBL/GenBank/DDBJ databases">
        <authorList>
            <consortium name="Lawrence Berkeley National Laboratory"/>
            <person name="Haridas S."/>
            <person name="Hensen N."/>
            <person name="Bonometti L."/>
            <person name="Westerberg I."/>
            <person name="Brannstrom I.O."/>
            <person name="Guillou S."/>
            <person name="Cros-Aarteil S."/>
            <person name="Calhoun S."/>
            <person name="Kuo A."/>
            <person name="Mondo S."/>
            <person name="Pangilinan J."/>
            <person name="Riley R."/>
            <person name="Labutti K."/>
            <person name="Andreopoulos B."/>
            <person name="Lipzen A."/>
            <person name="Chen C."/>
            <person name="Yanf M."/>
            <person name="Daum C."/>
            <person name="Ng V."/>
            <person name="Clum A."/>
            <person name="Steindorff A."/>
            <person name="Ohm R."/>
            <person name="Martin F."/>
            <person name="Silar P."/>
            <person name="Natvig D."/>
            <person name="Lalanne C."/>
            <person name="Gautier V."/>
            <person name="Ament-Velasquez S.L."/>
            <person name="Kruys A."/>
            <person name="Hutchinson M.I."/>
            <person name="Powell A.J."/>
            <person name="Barry K."/>
            <person name="Miller A.N."/>
            <person name="Grigoriev I.V."/>
            <person name="Debuchy R."/>
            <person name="Gladieux P."/>
            <person name="Thoren M.H."/>
            <person name="Johannesson H."/>
        </authorList>
    </citation>
    <scope>NUCLEOTIDE SEQUENCE</scope>
    <source>
        <strain evidence="1">CBS 560.94</strain>
    </source>
</reference>
<protein>
    <submittedName>
        <fullName evidence="1">Uncharacterized protein</fullName>
    </submittedName>
</protein>
<evidence type="ECO:0000313" key="1">
    <source>
        <dbReference type="EMBL" id="KAK3345487.1"/>
    </source>
</evidence>
<keyword evidence="2" id="KW-1185">Reference proteome</keyword>
<proteinExistence type="predicted"/>
<sequence length="73" mass="8267">MLVIRSLSQVVLTPMQLVQPTSCLSRQRNHPISASVCMTTTADDSSGTVWITERAFQMPIYHGRRRRTSSNME</sequence>
<dbReference type="AlphaFoldDB" id="A0AAE0MTC6"/>
<dbReference type="GeneID" id="87864033"/>
<dbReference type="EMBL" id="JAUEPP010000004">
    <property type="protein sequence ID" value="KAK3345487.1"/>
    <property type="molecule type" value="Genomic_DNA"/>
</dbReference>
<comment type="caution">
    <text evidence="1">The sequence shown here is derived from an EMBL/GenBank/DDBJ whole genome shotgun (WGS) entry which is preliminary data.</text>
</comment>
<organism evidence="1 2">
    <name type="scientific">Neurospora tetraspora</name>
    <dbReference type="NCBI Taxonomy" id="94610"/>
    <lineage>
        <taxon>Eukaryota</taxon>
        <taxon>Fungi</taxon>
        <taxon>Dikarya</taxon>
        <taxon>Ascomycota</taxon>
        <taxon>Pezizomycotina</taxon>
        <taxon>Sordariomycetes</taxon>
        <taxon>Sordariomycetidae</taxon>
        <taxon>Sordariales</taxon>
        <taxon>Sordariaceae</taxon>
        <taxon>Neurospora</taxon>
    </lineage>
</organism>
<gene>
    <name evidence="1" type="ORF">B0H65DRAFT_466829</name>
</gene>
<dbReference type="Proteomes" id="UP001278500">
    <property type="component" value="Unassembled WGS sequence"/>
</dbReference>
<name>A0AAE0MTC6_9PEZI</name>
<evidence type="ECO:0000313" key="2">
    <source>
        <dbReference type="Proteomes" id="UP001278500"/>
    </source>
</evidence>
<reference evidence="1" key="1">
    <citation type="journal article" date="2023" name="Mol. Phylogenet. Evol.">
        <title>Genome-scale phylogeny and comparative genomics of the fungal order Sordariales.</title>
        <authorList>
            <person name="Hensen N."/>
            <person name="Bonometti L."/>
            <person name="Westerberg I."/>
            <person name="Brannstrom I.O."/>
            <person name="Guillou S."/>
            <person name="Cros-Aarteil S."/>
            <person name="Calhoun S."/>
            <person name="Haridas S."/>
            <person name="Kuo A."/>
            <person name="Mondo S."/>
            <person name="Pangilinan J."/>
            <person name="Riley R."/>
            <person name="LaButti K."/>
            <person name="Andreopoulos B."/>
            <person name="Lipzen A."/>
            <person name="Chen C."/>
            <person name="Yan M."/>
            <person name="Daum C."/>
            <person name="Ng V."/>
            <person name="Clum A."/>
            <person name="Steindorff A."/>
            <person name="Ohm R.A."/>
            <person name="Martin F."/>
            <person name="Silar P."/>
            <person name="Natvig D.O."/>
            <person name="Lalanne C."/>
            <person name="Gautier V."/>
            <person name="Ament-Velasquez S.L."/>
            <person name="Kruys A."/>
            <person name="Hutchinson M.I."/>
            <person name="Powell A.J."/>
            <person name="Barry K."/>
            <person name="Miller A.N."/>
            <person name="Grigoriev I.V."/>
            <person name="Debuchy R."/>
            <person name="Gladieux P."/>
            <person name="Hiltunen Thoren M."/>
            <person name="Johannesson H."/>
        </authorList>
    </citation>
    <scope>NUCLEOTIDE SEQUENCE</scope>
    <source>
        <strain evidence="1">CBS 560.94</strain>
    </source>
</reference>
<dbReference type="RefSeq" id="XP_062682100.1">
    <property type="nucleotide sequence ID" value="XM_062826879.1"/>
</dbReference>
<accession>A0AAE0MTC6</accession>